<feature type="coiled-coil region" evidence="1">
    <location>
        <begin position="23"/>
        <end position="53"/>
    </location>
</feature>
<feature type="compositionally biased region" description="Basic and acidic residues" evidence="2">
    <location>
        <begin position="88"/>
        <end position="112"/>
    </location>
</feature>
<evidence type="ECO:0000256" key="2">
    <source>
        <dbReference type="SAM" id="MobiDB-lite"/>
    </source>
</evidence>
<sequence length="434" mass="50318">MEAALRELLGRQTREAVIASEAMTRAEAMVARQQALLEEAEKREQELKEKLQHKPSVIDDDDITVELRDRTWKPSTVIQEEGQTAVKTDWDKKETSRRDPPREDRGRREQRSGRTYYIPLNVSLTTFLNEVSQVERIPALHAIENAHRGDRNAYCKYHKQTGHHTEDCHDVLDFVKQGLKKGKFREYTSRSGTRNDDRRTRQRMDSPDRKSNDKKEDWKEGVTRRVIKMISGGLPEEGNPPSWKAAKRSWNSCLAVEVMPRALADKIPPEITFSREEIKRTTDTMNRPLINYHLYGYQGNSADILFRRCFDVLGLTEKDLEAHSDDLVGIRGKCNPRWLRNTLGYSQESTMHKERESEVAGCEPQFGLQCNYGKANPQLNWSSHCYFNLNHEVHNGRRKSGSASMRQRRSRKMPQRHIAHIQGINLEARKARNS</sequence>
<feature type="region of interest" description="Disordered" evidence="2">
    <location>
        <begin position="184"/>
        <end position="219"/>
    </location>
</feature>
<organism evidence="3 4">
    <name type="scientific">Stylosanthes scabra</name>
    <dbReference type="NCBI Taxonomy" id="79078"/>
    <lineage>
        <taxon>Eukaryota</taxon>
        <taxon>Viridiplantae</taxon>
        <taxon>Streptophyta</taxon>
        <taxon>Embryophyta</taxon>
        <taxon>Tracheophyta</taxon>
        <taxon>Spermatophyta</taxon>
        <taxon>Magnoliopsida</taxon>
        <taxon>eudicotyledons</taxon>
        <taxon>Gunneridae</taxon>
        <taxon>Pentapetalae</taxon>
        <taxon>rosids</taxon>
        <taxon>fabids</taxon>
        <taxon>Fabales</taxon>
        <taxon>Fabaceae</taxon>
        <taxon>Papilionoideae</taxon>
        <taxon>50 kb inversion clade</taxon>
        <taxon>dalbergioids sensu lato</taxon>
        <taxon>Dalbergieae</taxon>
        <taxon>Pterocarpus clade</taxon>
        <taxon>Stylosanthes</taxon>
    </lineage>
</organism>
<feature type="region of interest" description="Disordered" evidence="2">
    <location>
        <begin position="74"/>
        <end position="112"/>
    </location>
</feature>
<reference evidence="3 4" key="1">
    <citation type="journal article" date="2023" name="Plants (Basel)">
        <title>Bridging the Gap: Combining Genomics and Transcriptomics Approaches to Understand Stylosanthes scabra, an Orphan Legume from the Brazilian Caatinga.</title>
        <authorList>
            <person name="Ferreira-Neto J.R.C."/>
            <person name="da Silva M.D."/>
            <person name="Binneck E."/>
            <person name="de Melo N.F."/>
            <person name="da Silva R.H."/>
            <person name="de Melo A.L.T.M."/>
            <person name="Pandolfi V."/>
            <person name="Bustamante F.O."/>
            <person name="Brasileiro-Vidal A.C."/>
            <person name="Benko-Iseppon A.M."/>
        </authorList>
    </citation>
    <scope>NUCLEOTIDE SEQUENCE [LARGE SCALE GENOMIC DNA]</scope>
    <source>
        <tissue evidence="3">Leaves</tissue>
    </source>
</reference>
<evidence type="ECO:0000256" key="1">
    <source>
        <dbReference type="SAM" id="Coils"/>
    </source>
</evidence>
<evidence type="ECO:0000313" key="3">
    <source>
        <dbReference type="EMBL" id="MED6198567.1"/>
    </source>
</evidence>
<keyword evidence="4" id="KW-1185">Reference proteome</keyword>
<protein>
    <submittedName>
        <fullName evidence="3">Uncharacterized protein</fullName>
    </submittedName>
</protein>
<feature type="region of interest" description="Disordered" evidence="2">
    <location>
        <begin position="395"/>
        <end position="416"/>
    </location>
</feature>
<feature type="compositionally biased region" description="Basic residues" evidence="2">
    <location>
        <begin position="396"/>
        <end position="416"/>
    </location>
</feature>
<comment type="caution">
    <text evidence="3">The sequence shown here is derived from an EMBL/GenBank/DDBJ whole genome shotgun (WGS) entry which is preliminary data.</text>
</comment>
<gene>
    <name evidence="3" type="ORF">PIB30_067635</name>
</gene>
<dbReference type="Proteomes" id="UP001341840">
    <property type="component" value="Unassembled WGS sequence"/>
</dbReference>
<keyword evidence="1" id="KW-0175">Coiled coil</keyword>
<dbReference type="EMBL" id="JASCZI010212158">
    <property type="protein sequence ID" value="MED6198567.1"/>
    <property type="molecule type" value="Genomic_DNA"/>
</dbReference>
<name>A0ABU6XLK9_9FABA</name>
<accession>A0ABU6XLK9</accession>
<proteinExistence type="predicted"/>
<evidence type="ECO:0000313" key="4">
    <source>
        <dbReference type="Proteomes" id="UP001341840"/>
    </source>
</evidence>
<feature type="compositionally biased region" description="Polar residues" evidence="2">
    <location>
        <begin position="74"/>
        <end position="86"/>
    </location>
</feature>